<accession>A0A5E4CWW8</accession>
<dbReference type="AlphaFoldDB" id="A0A5E4CWW8"/>
<feature type="region of interest" description="Disordered" evidence="1">
    <location>
        <begin position="1"/>
        <end position="115"/>
    </location>
</feature>
<evidence type="ECO:0000313" key="3">
    <source>
        <dbReference type="Proteomes" id="UP000335636"/>
    </source>
</evidence>
<evidence type="ECO:0000313" key="2">
    <source>
        <dbReference type="EMBL" id="VTJ85442.1"/>
    </source>
</evidence>
<dbReference type="Proteomes" id="UP000335636">
    <property type="component" value="Unassembled WGS sequence"/>
</dbReference>
<protein>
    <submittedName>
        <fullName evidence="2">Uncharacterized protein</fullName>
    </submittedName>
</protein>
<dbReference type="EMBL" id="CABDUW010002104">
    <property type="protein sequence ID" value="VTJ85442.1"/>
    <property type="molecule type" value="Genomic_DNA"/>
</dbReference>
<name>A0A5E4CWW8_MARMO</name>
<reference evidence="2" key="1">
    <citation type="submission" date="2019-04" db="EMBL/GenBank/DDBJ databases">
        <authorList>
            <person name="Alioto T."/>
            <person name="Alioto T."/>
        </authorList>
    </citation>
    <scope>NUCLEOTIDE SEQUENCE [LARGE SCALE GENOMIC DNA]</scope>
</reference>
<proteinExistence type="predicted"/>
<gene>
    <name evidence="2" type="ORF">MONAX_5E017064</name>
</gene>
<comment type="caution">
    <text evidence="2">The sequence shown here is derived from an EMBL/GenBank/DDBJ whole genome shotgun (WGS) entry which is preliminary data.</text>
</comment>
<evidence type="ECO:0000256" key="1">
    <source>
        <dbReference type="SAM" id="MobiDB-lite"/>
    </source>
</evidence>
<keyword evidence="3" id="KW-1185">Reference proteome</keyword>
<organism evidence="2 3">
    <name type="scientific">Marmota monax</name>
    <name type="common">Woodchuck</name>
    <dbReference type="NCBI Taxonomy" id="9995"/>
    <lineage>
        <taxon>Eukaryota</taxon>
        <taxon>Metazoa</taxon>
        <taxon>Chordata</taxon>
        <taxon>Craniata</taxon>
        <taxon>Vertebrata</taxon>
        <taxon>Euteleostomi</taxon>
        <taxon>Mammalia</taxon>
        <taxon>Eutheria</taxon>
        <taxon>Euarchontoglires</taxon>
        <taxon>Glires</taxon>
        <taxon>Rodentia</taxon>
        <taxon>Sciuromorpha</taxon>
        <taxon>Sciuridae</taxon>
        <taxon>Xerinae</taxon>
        <taxon>Marmotini</taxon>
        <taxon>Marmota</taxon>
    </lineage>
</organism>
<feature type="compositionally biased region" description="Polar residues" evidence="1">
    <location>
        <begin position="7"/>
        <end position="20"/>
    </location>
</feature>
<sequence>MHCVDSETVTDGQTSLQQAPPVSLHTNRKSRCTRPDAEPVGKQKRTGPRGRTGWEQGPHRLYAASCTGQLGSSRLLDPQMPPGPETSSTSDVALHPRAGHTRVVKDGNTRISTGP</sequence>